<name>E6PCM7_9ZZZZ</name>
<dbReference type="NCBIfam" id="TIGR01697">
    <property type="entry name" value="PNPH-PUNA-XAPA"/>
    <property type="match status" value="1"/>
</dbReference>
<feature type="domain" description="Nucleoside phosphorylase" evidence="7">
    <location>
        <begin position="29"/>
        <end position="266"/>
    </location>
</feature>
<comment type="caution">
    <text evidence="8">The sequence shown here is derived from an EMBL/GenBank/DDBJ whole genome shotgun (WGS) entry which is preliminary data.</text>
</comment>
<dbReference type="GO" id="GO:0009116">
    <property type="term" value="P:nucleoside metabolic process"/>
    <property type="evidence" value="ECO:0007669"/>
    <property type="project" value="InterPro"/>
</dbReference>
<dbReference type="SUPFAM" id="SSF53167">
    <property type="entry name" value="Purine and uridine phosphorylases"/>
    <property type="match status" value="1"/>
</dbReference>
<evidence type="ECO:0000256" key="1">
    <source>
        <dbReference type="ARBA" id="ARBA00005058"/>
    </source>
</evidence>
<organism evidence="8">
    <name type="scientific">mine drainage metagenome</name>
    <dbReference type="NCBI Taxonomy" id="410659"/>
    <lineage>
        <taxon>unclassified sequences</taxon>
        <taxon>metagenomes</taxon>
        <taxon>ecological metagenomes</taxon>
    </lineage>
</organism>
<dbReference type="PANTHER" id="PTHR11904">
    <property type="entry name" value="METHYLTHIOADENOSINE/PURINE NUCLEOSIDE PHOSPHORYLASE"/>
    <property type="match status" value="1"/>
</dbReference>
<dbReference type="AlphaFoldDB" id="E6PCM7"/>
<dbReference type="CDD" id="cd09009">
    <property type="entry name" value="PNP-EcPNPII_like"/>
    <property type="match status" value="1"/>
</dbReference>
<evidence type="ECO:0000256" key="6">
    <source>
        <dbReference type="ARBA" id="ARBA00031036"/>
    </source>
</evidence>
<dbReference type="InterPro" id="IPR035994">
    <property type="entry name" value="Nucleoside_phosphorylase_sf"/>
</dbReference>
<evidence type="ECO:0000256" key="5">
    <source>
        <dbReference type="ARBA" id="ARBA00022679"/>
    </source>
</evidence>
<dbReference type="Pfam" id="PF01048">
    <property type="entry name" value="PNP_UDP_1"/>
    <property type="match status" value="1"/>
</dbReference>
<dbReference type="Gene3D" id="3.40.50.1580">
    <property type="entry name" value="Nucleoside phosphorylase domain"/>
    <property type="match status" value="1"/>
</dbReference>
<dbReference type="InterPro" id="IPR011268">
    <property type="entry name" value="Purine_phosphorylase"/>
</dbReference>
<gene>
    <name evidence="8" type="primary">punA</name>
    <name evidence="8" type="ORF">CARN1_2098</name>
</gene>
<comment type="pathway">
    <text evidence="1">Purine metabolism; purine nucleoside salvage.</text>
</comment>
<evidence type="ECO:0000259" key="7">
    <source>
        <dbReference type="Pfam" id="PF01048"/>
    </source>
</evidence>
<proteinExistence type="inferred from homology"/>
<sequence>MIDRRAPSDKVLSRDAATIEQLAGGTIDVAIVLGTGLSTALHQHWSFTALPYDRLLGIPVAPLLGHAGEVMVGVWRGKRVAAFAGRVHLYQGFSAQQVTATVRLAAEAGAGTILLTNAAGATNESYAAGDLMLIADQLNLTGHNPLVALPQQNLFLDCSELYSERLRAHMRAAAGSQSLHEGVYAGLLGPTYETPAEARWLRTIGADAVGMSTVLEAIVAKYRGLNTVGVSVITNQAGAPATGHDAVNAAAVKAGDRLAELIDAFLMHV</sequence>
<evidence type="ECO:0000256" key="3">
    <source>
        <dbReference type="ARBA" id="ARBA00011886"/>
    </source>
</evidence>
<keyword evidence="4 8" id="KW-0328">Glycosyltransferase</keyword>
<keyword evidence="5 8" id="KW-0808">Transferase</keyword>
<evidence type="ECO:0000256" key="2">
    <source>
        <dbReference type="ARBA" id="ARBA00006751"/>
    </source>
</evidence>
<dbReference type="InterPro" id="IPR000845">
    <property type="entry name" value="Nucleoside_phosphorylase_d"/>
</dbReference>
<dbReference type="GO" id="GO:0005737">
    <property type="term" value="C:cytoplasm"/>
    <property type="evidence" value="ECO:0007669"/>
    <property type="project" value="TreeGrafter"/>
</dbReference>
<dbReference type="PANTHER" id="PTHR11904:SF9">
    <property type="entry name" value="PURINE NUCLEOSIDE PHOSPHORYLASE-RELATED"/>
    <property type="match status" value="1"/>
</dbReference>
<evidence type="ECO:0000256" key="4">
    <source>
        <dbReference type="ARBA" id="ARBA00022676"/>
    </source>
</evidence>
<reference evidence="8" key="1">
    <citation type="submission" date="2009-10" db="EMBL/GenBank/DDBJ databases">
        <title>Diversity of trophic interactions inside an arsenic-rich microbial ecosystem.</title>
        <authorList>
            <person name="Bertin P.N."/>
            <person name="Heinrich-Salmeron A."/>
            <person name="Pelletier E."/>
            <person name="Goulhen-Chollet F."/>
            <person name="Arsene-Ploetze F."/>
            <person name="Gallien S."/>
            <person name="Calteau A."/>
            <person name="Vallenet D."/>
            <person name="Casiot C."/>
            <person name="Chane-Woon-Ming B."/>
            <person name="Giloteaux L."/>
            <person name="Barakat M."/>
            <person name="Bonnefoy V."/>
            <person name="Bruneel O."/>
            <person name="Chandler M."/>
            <person name="Cleiss J."/>
            <person name="Duran R."/>
            <person name="Elbaz-Poulichet F."/>
            <person name="Fonknechten N."/>
            <person name="Lauga B."/>
            <person name="Mornico D."/>
            <person name="Ortet P."/>
            <person name="Schaeffer C."/>
            <person name="Siguier P."/>
            <person name="Alexander Thil Smith A."/>
            <person name="Van Dorsselaer A."/>
            <person name="Weissenbach J."/>
            <person name="Medigue C."/>
            <person name="Le Paslier D."/>
        </authorList>
    </citation>
    <scope>NUCLEOTIDE SEQUENCE</scope>
</reference>
<dbReference type="PIRSF" id="PIRSF000477">
    <property type="entry name" value="PurNPase"/>
    <property type="match status" value="1"/>
</dbReference>
<dbReference type="EC" id="2.4.2.1" evidence="3"/>
<accession>E6PCM7</accession>
<dbReference type="UniPathway" id="UPA00606"/>
<evidence type="ECO:0000313" key="8">
    <source>
        <dbReference type="EMBL" id="CBH74211.1"/>
    </source>
</evidence>
<dbReference type="NCBIfam" id="NF006054">
    <property type="entry name" value="PRK08202.1"/>
    <property type="match status" value="1"/>
</dbReference>
<protein>
    <recommendedName>
        <fullName evidence="3">purine-nucleoside phosphorylase</fullName>
        <ecNumber evidence="3">2.4.2.1</ecNumber>
    </recommendedName>
    <alternativeName>
        <fullName evidence="6">Inosine-guanosine phosphorylase</fullName>
    </alternativeName>
</protein>
<dbReference type="GO" id="GO:0004731">
    <property type="term" value="F:purine-nucleoside phosphorylase activity"/>
    <property type="evidence" value="ECO:0007669"/>
    <property type="project" value="UniProtKB-EC"/>
</dbReference>
<comment type="similarity">
    <text evidence="2">Belongs to the PNP/MTAP phosphorylase family.</text>
</comment>
<dbReference type="EMBL" id="CABL01000001">
    <property type="protein sequence ID" value="CBH74211.1"/>
    <property type="molecule type" value="Genomic_DNA"/>
</dbReference>